<comment type="subcellular location">
    <subcellularLocation>
        <location evidence="1 5">Nucleus</location>
    </subcellularLocation>
</comment>
<name>A0AAV3NTH1_LITER</name>
<dbReference type="SUPFAM" id="SSF47762">
    <property type="entry name" value="PAH2 domain"/>
    <property type="match status" value="2"/>
</dbReference>
<dbReference type="GO" id="GO:0000118">
    <property type="term" value="C:histone deacetylase complex"/>
    <property type="evidence" value="ECO:0007669"/>
    <property type="project" value="TreeGrafter"/>
</dbReference>
<dbReference type="Proteomes" id="UP001454036">
    <property type="component" value="Unassembled WGS sequence"/>
</dbReference>
<dbReference type="GO" id="GO:0000122">
    <property type="term" value="P:negative regulation of transcription by RNA polymerase II"/>
    <property type="evidence" value="ECO:0007669"/>
    <property type="project" value="TreeGrafter"/>
</dbReference>
<dbReference type="Pfam" id="PF02671">
    <property type="entry name" value="PAH"/>
    <property type="match status" value="2"/>
</dbReference>
<feature type="compositionally biased region" description="Basic and acidic residues" evidence="6">
    <location>
        <begin position="643"/>
        <end position="660"/>
    </location>
</feature>
<dbReference type="InterPro" id="IPR039774">
    <property type="entry name" value="Sin3-like"/>
</dbReference>
<keyword evidence="4 5" id="KW-0539">Nucleus</keyword>
<feature type="compositionally biased region" description="Basic and acidic residues" evidence="6">
    <location>
        <begin position="299"/>
        <end position="316"/>
    </location>
</feature>
<evidence type="ECO:0000256" key="2">
    <source>
        <dbReference type="ARBA" id="ARBA00022491"/>
    </source>
</evidence>
<dbReference type="PROSITE" id="PS51477">
    <property type="entry name" value="PAH"/>
    <property type="match status" value="2"/>
</dbReference>
<protein>
    <submittedName>
        <fullName evidence="8">Chromatin/chromatin-binding, or -regulatory protein</fullName>
    </submittedName>
</protein>
<dbReference type="PANTHER" id="PTHR12346">
    <property type="entry name" value="SIN3B-RELATED"/>
    <property type="match status" value="1"/>
</dbReference>
<dbReference type="PANTHER" id="PTHR12346:SF0">
    <property type="entry name" value="SIN3A, ISOFORM G"/>
    <property type="match status" value="1"/>
</dbReference>
<reference evidence="8 9" key="1">
    <citation type="submission" date="2024-01" db="EMBL/GenBank/DDBJ databases">
        <title>The complete chloroplast genome sequence of Lithospermum erythrorhizon: insights into the phylogenetic relationship among Boraginaceae species and the maternal lineages of purple gromwells.</title>
        <authorList>
            <person name="Okada T."/>
            <person name="Watanabe K."/>
        </authorList>
    </citation>
    <scope>NUCLEOTIDE SEQUENCE [LARGE SCALE GENOMIC DNA]</scope>
</reference>
<comment type="caution">
    <text evidence="8">The sequence shown here is derived from an EMBL/GenBank/DDBJ whole genome shotgun (WGS) entry which is preliminary data.</text>
</comment>
<dbReference type="GO" id="GO:0003714">
    <property type="term" value="F:transcription corepressor activity"/>
    <property type="evidence" value="ECO:0007669"/>
    <property type="project" value="InterPro"/>
</dbReference>
<dbReference type="FunFam" id="1.20.1160.11:FF:000003">
    <property type="entry name" value="Paired amphipathic helix SIN3-like protein"/>
    <property type="match status" value="1"/>
</dbReference>
<dbReference type="InterPro" id="IPR013194">
    <property type="entry name" value="HDAC_interact_dom"/>
</dbReference>
<evidence type="ECO:0000313" key="9">
    <source>
        <dbReference type="Proteomes" id="UP001454036"/>
    </source>
</evidence>
<dbReference type="SMART" id="SM00761">
    <property type="entry name" value="HDAC_interact"/>
    <property type="match status" value="1"/>
</dbReference>
<evidence type="ECO:0000256" key="4">
    <source>
        <dbReference type="ARBA" id="ARBA00023242"/>
    </source>
</evidence>
<feature type="compositionally biased region" description="Acidic residues" evidence="6">
    <location>
        <begin position="908"/>
        <end position="925"/>
    </location>
</feature>
<keyword evidence="3" id="KW-0677">Repeat</keyword>
<evidence type="ECO:0000256" key="3">
    <source>
        <dbReference type="ARBA" id="ARBA00022737"/>
    </source>
</evidence>
<dbReference type="Pfam" id="PF08295">
    <property type="entry name" value="Sin3_corepress"/>
    <property type="match status" value="1"/>
</dbReference>
<gene>
    <name evidence="8" type="ORF">LIER_03069</name>
</gene>
<feature type="compositionally biased region" description="Basic and acidic residues" evidence="6">
    <location>
        <begin position="926"/>
        <end position="936"/>
    </location>
</feature>
<evidence type="ECO:0000259" key="7">
    <source>
        <dbReference type="SMART" id="SM00761"/>
    </source>
</evidence>
<feature type="region of interest" description="Disordered" evidence="6">
    <location>
        <begin position="794"/>
        <end position="841"/>
    </location>
</feature>
<dbReference type="Pfam" id="PF16879">
    <property type="entry name" value="Sin3a_C"/>
    <property type="match status" value="1"/>
</dbReference>
<feature type="region of interest" description="Disordered" evidence="6">
    <location>
        <begin position="751"/>
        <end position="771"/>
    </location>
</feature>
<keyword evidence="9" id="KW-1185">Reference proteome</keyword>
<feature type="region of interest" description="Disordered" evidence="6">
    <location>
        <begin position="642"/>
        <end position="670"/>
    </location>
</feature>
<evidence type="ECO:0000256" key="5">
    <source>
        <dbReference type="PROSITE-ProRule" id="PRU00810"/>
    </source>
</evidence>
<dbReference type="AlphaFoldDB" id="A0AAV3NTH1"/>
<feature type="region of interest" description="Disordered" evidence="6">
    <location>
        <begin position="203"/>
        <end position="235"/>
    </location>
</feature>
<dbReference type="GO" id="GO:0000785">
    <property type="term" value="C:chromatin"/>
    <property type="evidence" value="ECO:0007669"/>
    <property type="project" value="TreeGrafter"/>
</dbReference>
<evidence type="ECO:0000256" key="1">
    <source>
        <dbReference type="ARBA" id="ARBA00004123"/>
    </source>
</evidence>
<dbReference type="FunFam" id="1.20.1160.11:FF:000001">
    <property type="entry name" value="Paired amphipathic helix protein Sin3"/>
    <property type="match status" value="1"/>
</dbReference>
<organism evidence="8 9">
    <name type="scientific">Lithospermum erythrorhizon</name>
    <name type="common">Purple gromwell</name>
    <name type="synonym">Lithospermum officinale var. erythrorhizon</name>
    <dbReference type="NCBI Taxonomy" id="34254"/>
    <lineage>
        <taxon>Eukaryota</taxon>
        <taxon>Viridiplantae</taxon>
        <taxon>Streptophyta</taxon>
        <taxon>Embryophyta</taxon>
        <taxon>Tracheophyta</taxon>
        <taxon>Spermatophyta</taxon>
        <taxon>Magnoliopsida</taxon>
        <taxon>eudicotyledons</taxon>
        <taxon>Gunneridae</taxon>
        <taxon>Pentapetalae</taxon>
        <taxon>asterids</taxon>
        <taxon>lamiids</taxon>
        <taxon>Boraginales</taxon>
        <taxon>Boraginaceae</taxon>
        <taxon>Boraginoideae</taxon>
        <taxon>Lithospermeae</taxon>
        <taxon>Lithospermum</taxon>
    </lineage>
</organism>
<accession>A0AAV3NTH1</accession>
<feature type="domain" description="Histone deacetylase interacting" evidence="7">
    <location>
        <begin position="363"/>
        <end position="463"/>
    </location>
</feature>
<feature type="compositionally biased region" description="Polar residues" evidence="6">
    <location>
        <begin position="271"/>
        <end position="280"/>
    </location>
</feature>
<evidence type="ECO:0000256" key="6">
    <source>
        <dbReference type="SAM" id="MobiDB-lite"/>
    </source>
</evidence>
<feature type="region of interest" description="Disordered" evidence="6">
    <location>
        <begin position="872"/>
        <end position="936"/>
    </location>
</feature>
<evidence type="ECO:0000313" key="8">
    <source>
        <dbReference type="EMBL" id="GAA0142091.1"/>
    </source>
</evidence>
<feature type="compositionally biased region" description="Basic and acidic residues" evidence="6">
    <location>
        <begin position="204"/>
        <end position="214"/>
    </location>
</feature>
<dbReference type="Gene3D" id="1.20.1160.11">
    <property type="entry name" value="Paired amphipathic helix"/>
    <property type="match status" value="2"/>
</dbReference>
<dbReference type="InterPro" id="IPR003822">
    <property type="entry name" value="PAH"/>
</dbReference>
<keyword evidence="2" id="KW-0678">Repressor</keyword>
<feature type="compositionally biased region" description="Basic and acidic residues" evidence="6">
    <location>
        <begin position="281"/>
        <end position="290"/>
    </location>
</feature>
<proteinExistence type="predicted"/>
<dbReference type="InterPro" id="IPR036600">
    <property type="entry name" value="PAH_sf"/>
</dbReference>
<feature type="compositionally biased region" description="Basic and acidic residues" evidence="6">
    <location>
        <begin position="223"/>
        <end position="234"/>
    </location>
</feature>
<feature type="region of interest" description="Disordered" evidence="6">
    <location>
        <begin position="264"/>
        <end position="316"/>
    </location>
</feature>
<dbReference type="InterPro" id="IPR031693">
    <property type="entry name" value="Sin3_C"/>
</dbReference>
<sequence>MKRCRDDVCIDSQLKRPMVSSRAESPGQSQIMGGSNMRKLTTTDALTYLKSVKDIFQDRKDKYDEFIEVMKDFKAQRIDTPGVIQRVKQLFVGHRQLILGFNTFLPKGYQITLAPDEGLPLTKKQVQIDDAFSFVGKIKAKLQGDNHVFKSFLRILNMYKMENKSISEVYQEVSELFRDHPDLLSEFALFLPYDSVAATIHDSQAGRDPSRDGLRPPMNVLKSTRDNGVKKQDSECETTLLRSNNDQRMNGDLDKLRRHDKDIRERGYDQRNFSHNGVQHDSTENNESRNNRQFPMSVKIEDHDRERGGRNKVDRYNYSDGREQLKYDKGVTILSQEVSGQKVPIFSKEKYVQKSIQELDLSNCESCTPSYRLLPKDYPIPSVSQRTDIGAEVLNDHWVSVTSGSEDYSFKHMRKNQYEESLFRCEDDRFEMDMLLESVTSTIKRVEELLDKINDNAIDIDPPILIEDHFTALNLRCIERLYGDHGLDVMDVLHKNAPLALPVILTRLKQKQEEWARCRSEFNKVWAETYSKNYHKSLDHRSFYFKQQDTKGLSTKALLAEIKEICDEQKQSRKKDVVLSIAVESRQPVIPHMEFEYPDADIHEDLFQLVKYSCGELCSSELLDKVLRIWTTFLESVFGLPSRPEEGAEDMHDVDKDKSSHNGAGEEDLGSNCTIVANHIPSNISANRYDHTIPEQSTPSRMCIGSGINRVSDPRDSVDVIKLMNLSLCDKPQDEKLTGANVLNEASVIDKQATPGEQLGNSSTADRESFSGPSSAIVVSLDITVERGLKMQVSDGSKDPVCTRSVQSSSERVKEGFGTQETHRVSMSLDKAEREEGELSPNEVTRLDDSVAYNSSSLDILSKAQAYTVNRHYKTPHGNGTSGNVGEHAEGGGENASRYDFSPRDSGDAEDCSPEELDEEVDHEENENKVESEGEDAHHMEADGSLMPLSDGFLHSVRPLTRHIPLELRDMEKSSRMFYGSDSFYVLFRLHQTLYERIRKAKLYSSSAENRWRVSNDTNSTDSYARFIEALHSLLDGSSDNARFEDDCRSIIGTQSYILFTLEKLIYKLVKQLQSIASDDMEMRLIQLYAYEKSRNPTGFADVVYHANARFLLPEGSNIYRIECSSTPLQLSIQLMDYEHDKPEDASVYMDPEFAGYLYGDILCSDVPKEEKRGVYLKRNKRKNSRGDANNILSEAMDGVIMINGLESKIKVSTSKVAYIAGSGDFMYRMRKRRVTFYLHASSIGRLSNGLSVKGARSILFT</sequence>
<dbReference type="EMBL" id="BAABME010000358">
    <property type="protein sequence ID" value="GAA0142091.1"/>
    <property type="molecule type" value="Genomic_DNA"/>
</dbReference>